<sequence>MEEADEFIKEACGHLECSFAYNDEIEFSTPQIFEFLVRCIWKIDAKSKTVIPSYVYPNVITARLHLGNTISTYLQKFHIRGDTALHTVLYGNINNLRSAFIELIRKLPVDSSDGASQDQGQQFLGAVFDNLESQPEWVPAYCRGLNETQKWILPNVSFQISYENSMDGNFQNEPELLPLFKSQKYPADPRKWISQYINSSGADHIPTSKPSKPALPPKPVFGGEQIQQDSIEGQTFLSEETDENVHLQSIFDQKLDEYKELQRKRFNVEDGIRSLQKKLSDIDPELIEAIDNPDVYVETLVEKILKLNKQVEDDTELLENRNQEAAKKKLARAAELKKMGVHSEELKRVAEMQSALEGIDERIEDNIAMAEKLKERVARIDENAWRKIYDFEKRSKDLDEMVRKQEDEMFKMQEERATLRKQEERDNETVNRAFAIIYNILLQHCDHYRGRLAMESFTRIHLYSMEILEMLRNNGTMKQIVLLLQSEIDIEEQKQYQKQFELLTQDFQEMSNLNEELFSQIRLQNPDFKMPLAE</sequence>
<reference evidence="3 4" key="2">
    <citation type="journal article" date="2011" name="PLoS Genet.">
        <title>Caenorhabditis briggsae recombinant inbred line genotypes reveal inter-strain incompatibility and the evolution of recombination.</title>
        <authorList>
            <person name="Ross J.A."/>
            <person name="Koboldt D.C."/>
            <person name="Staisch J.E."/>
            <person name="Chamberlin H.M."/>
            <person name="Gupta B.P."/>
            <person name="Miller R.D."/>
            <person name="Baird S.E."/>
            <person name="Haag E.S."/>
        </authorList>
    </citation>
    <scope>NUCLEOTIDE SEQUENCE [LARGE SCALE GENOMIC DNA]</scope>
    <source>
        <strain evidence="3 4">AF16</strain>
    </source>
</reference>
<feature type="coiled-coil region" evidence="1">
    <location>
        <begin position="258"/>
        <end position="328"/>
    </location>
</feature>
<dbReference type="Pfam" id="PF21674">
    <property type="entry name" value="CCDC22_N"/>
    <property type="match status" value="1"/>
</dbReference>
<dbReference type="GO" id="GO:2000060">
    <property type="term" value="P:positive regulation of ubiquitin-dependent protein catabolic process"/>
    <property type="evidence" value="ECO:0000318"/>
    <property type="project" value="GO_Central"/>
</dbReference>
<dbReference type="STRING" id="6238.A8XK61"/>
<dbReference type="AlphaFoldDB" id="A8XK61"/>
<feature type="coiled-coil region" evidence="1">
    <location>
        <begin position="356"/>
        <end position="422"/>
    </location>
</feature>
<dbReference type="PANTHER" id="PTHR15668">
    <property type="entry name" value="JM1 PROTEIN"/>
    <property type="match status" value="1"/>
</dbReference>
<dbReference type="PANTHER" id="PTHR15668:SF4">
    <property type="entry name" value="COILED-COIL DOMAIN-CONTAINING PROTEIN 22"/>
    <property type="match status" value="1"/>
</dbReference>
<feature type="domain" description="CCDC22 N-terminal" evidence="2">
    <location>
        <begin position="1"/>
        <end position="108"/>
    </location>
</feature>
<protein>
    <submittedName>
        <fullName evidence="3">Protein CBG14550</fullName>
    </submittedName>
</protein>
<evidence type="ECO:0000259" key="2">
    <source>
        <dbReference type="Pfam" id="PF21674"/>
    </source>
</evidence>
<evidence type="ECO:0000313" key="4">
    <source>
        <dbReference type="Proteomes" id="UP000008549"/>
    </source>
</evidence>
<proteinExistence type="predicted"/>
<organism evidence="3 4">
    <name type="scientific">Caenorhabditis briggsae</name>
    <dbReference type="NCBI Taxonomy" id="6238"/>
    <lineage>
        <taxon>Eukaryota</taxon>
        <taxon>Metazoa</taxon>
        <taxon>Ecdysozoa</taxon>
        <taxon>Nematoda</taxon>
        <taxon>Chromadorea</taxon>
        <taxon>Rhabditida</taxon>
        <taxon>Rhabditina</taxon>
        <taxon>Rhabditomorpha</taxon>
        <taxon>Rhabditoidea</taxon>
        <taxon>Rhabditidae</taxon>
        <taxon>Peloderinae</taxon>
        <taxon>Caenorhabditis</taxon>
    </lineage>
</organism>
<dbReference type="WormBase" id="CBG14550">
    <property type="protein sequence ID" value="CBP18059"/>
    <property type="gene ID" value="WBGene00035007"/>
</dbReference>
<dbReference type="EMBL" id="HE600983">
    <property type="protein sequence ID" value="CAP33037.2"/>
    <property type="molecule type" value="Genomic_DNA"/>
</dbReference>
<evidence type="ECO:0000313" key="5">
    <source>
        <dbReference type="WormBase" id="CBG14550"/>
    </source>
</evidence>
<evidence type="ECO:0000313" key="3">
    <source>
        <dbReference type="EMBL" id="CAP33037.2"/>
    </source>
</evidence>
<dbReference type="KEGG" id="cbr:CBG_14550"/>
<evidence type="ECO:0000256" key="1">
    <source>
        <dbReference type="SAM" id="Coils"/>
    </source>
</evidence>
<dbReference type="OMA" id="EFLVRCI"/>
<dbReference type="CTD" id="8586594"/>
<dbReference type="GO" id="GO:0097602">
    <property type="term" value="F:cullin family protein binding"/>
    <property type="evidence" value="ECO:0000318"/>
    <property type="project" value="GO_Central"/>
</dbReference>
<gene>
    <name evidence="3 5" type="ORF">CBG14550</name>
    <name evidence="3" type="ORF">CBG_14550</name>
</gene>
<dbReference type="FunCoup" id="A8XK61">
    <property type="interactions" value="1520"/>
</dbReference>
<dbReference type="GeneID" id="8586594"/>
<dbReference type="InterPro" id="IPR008530">
    <property type="entry name" value="CCDC22"/>
</dbReference>
<reference evidence="3 4" key="1">
    <citation type="journal article" date="2003" name="PLoS Biol.">
        <title>The genome sequence of Caenorhabditis briggsae: a platform for comparative genomics.</title>
        <authorList>
            <person name="Stein L.D."/>
            <person name="Bao Z."/>
            <person name="Blasiar D."/>
            <person name="Blumenthal T."/>
            <person name="Brent M.R."/>
            <person name="Chen N."/>
            <person name="Chinwalla A."/>
            <person name="Clarke L."/>
            <person name="Clee C."/>
            <person name="Coghlan A."/>
            <person name="Coulson A."/>
            <person name="D'Eustachio P."/>
            <person name="Fitch D.H."/>
            <person name="Fulton L.A."/>
            <person name="Fulton R.E."/>
            <person name="Griffiths-Jones S."/>
            <person name="Harris T.W."/>
            <person name="Hillier L.W."/>
            <person name="Kamath R."/>
            <person name="Kuwabara P.E."/>
            <person name="Mardis E.R."/>
            <person name="Marra M.A."/>
            <person name="Miner T.L."/>
            <person name="Minx P."/>
            <person name="Mullikin J.C."/>
            <person name="Plumb R.W."/>
            <person name="Rogers J."/>
            <person name="Schein J.E."/>
            <person name="Sohrmann M."/>
            <person name="Spieth J."/>
            <person name="Stajich J.E."/>
            <person name="Wei C."/>
            <person name="Willey D."/>
            <person name="Wilson R.K."/>
            <person name="Durbin R."/>
            <person name="Waterston R.H."/>
        </authorList>
    </citation>
    <scope>NUCLEOTIDE SEQUENCE [LARGE SCALE GENOMIC DNA]</scope>
    <source>
        <strain evidence="3 4">AF16</strain>
    </source>
</reference>
<dbReference type="HOGENOM" id="CLU_528105_0_0_1"/>
<dbReference type="RefSeq" id="XP_045095445.1">
    <property type="nucleotide sequence ID" value="XM_045239649.1"/>
</dbReference>
<accession>A8XK61</accession>
<keyword evidence="1" id="KW-0175">Coiled coil</keyword>
<dbReference type="Proteomes" id="UP000008549">
    <property type="component" value="Unassembled WGS sequence"/>
</dbReference>
<keyword evidence="4" id="KW-1185">Reference proteome</keyword>
<name>A8XK61_CAEBR</name>
<dbReference type="InterPro" id="IPR048349">
    <property type="entry name" value="CCDC22_N"/>
</dbReference>
<dbReference type="InParanoid" id="A8XK61"/>
<dbReference type="eggNOG" id="KOG1937">
    <property type="taxonomic scope" value="Eukaryota"/>
</dbReference>